<evidence type="ECO:0000259" key="1">
    <source>
        <dbReference type="PROSITE" id="PS52001"/>
    </source>
</evidence>
<dbReference type="PIRSF" id="PIRSF007783">
    <property type="entry name" value="UCP007783_YHR121w"/>
    <property type="match status" value="1"/>
</dbReference>
<name>A0AAV5RS74_MAUHU</name>
<dbReference type="Pfam" id="PF09793">
    <property type="entry name" value="AD"/>
    <property type="match status" value="1"/>
</dbReference>
<dbReference type="InterPro" id="IPR016521">
    <property type="entry name" value="RNA-processing_Lsm12"/>
</dbReference>
<feature type="domain" description="AD" evidence="1">
    <location>
        <begin position="81"/>
        <end position="180"/>
    </location>
</feature>
<dbReference type="SMART" id="SM00995">
    <property type="entry name" value="AD"/>
    <property type="match status" value="1"/>
</dbReference>
<dbReference type="Proteomes" id="UP001377567">
    <property type="component" value="Unassembled WGS sequence"/>
</dbReference>
<evidence type="ECO:0000313" key="2">
    <source>
        <dbReference type="EMBL" id="GMM54098.1"/>
    </source>
</evidence>
<protein>
    <submittedName>
        <fullName evidence="2">Lsm12 protein</fullName>
    </submittedName>
</protein>
<accession>A0AAV5RS74</accession>
<comment type="caution">
    <text evidence="2">The sequence shown here is derived from an EMBL/GenBank/DDBJ whole genome shotgun (WGS) entry which is preliminary data.</text>
</comment>
<dbReference type="PROSITE" id="PS52001">
    <property type="entry name" value="AD"/>
    <property type="match status" value="1"/>
</dbReference>
<evidence type="ECO:0000313" key="3">
    <source>
        <dbReference type="Proteomes" id="UP001377567"/>
    </source>
</evidence>
<reference evidence="2 3" key="1">
    <citation type="journal article" date="2023" name="Elife">
        <title>Identification of key yeast species and microbe-microbe interactions impacting larval growth of Drosophila in the wild.</title>
        <authorList>
            <person name="Mure A."/>
            <person name="Sugiura Y."/>
            <person name="Maeda R."/>
            <person name="Honda K."/>
            <person name="Sakurai N."/>
            <person name="Takahashi Y."/>
            <person name="Watada M."/>
            <person name="Katoh T."/>
            <person name="Gotoh A."/>
            <person name="Gotoh Y."/>
            <person name="Taniguchi I."/>
            <person name="Nakamura K."/>
            <person name="Hayashi T."/>
            <person name="Katayama T."/>
            <person name="Uemura T."/>
            <person name="Hattori Y."/>
        </authorList>
    </citation>
    <scope>NUCLEOTIDE SEQUENCE [LARGE SCALE GENOMIC DNA]</scope>
    <source>
        <strain evidence="2 3">KH-74</strain>
    </source>
</reference>
<keyword evidence="3" id="KW-1185">Reference proteome</keyword>
<dbReference type="InterPro" id="IPR047574">
    <property type="entry name" value="AD"/>
</dbReference>
<sequence length="188" mass="22029">MLLNLEHIIGIRIRVTNRLNEAFDGNIYSFNTFNNTLTVQEKIKNSRLTSFRIIKVTFIKRLKVLQKQQRVNTSVQRIEPSYVDPIGIERLLNDIFEKSKEEEVPLQHEISPEDIIIFELLNQTFPKVMWRGSDILLMEDVKIEPPYKVDNIIRLHDNSFTITPVELLEKIINRGWEEIAEDNGRKGG</sequence>
<dbReference type="InterPro" id="IPR019181">
    <property type="entry name" value="LSM12_ABD"/>
</dbReference>
<dbReference type="InterPro" id="IPR039683">
    <property type="entry name" value="Lsm12-like"/>
</dbReference>
<dbReference type="EMBL" id="BTGD01000001">
    <property type="protein sequence ID" value="GMM54098.1"/>
    <property type="molecule type" value="Genomic_DNA"/>
</dbReference>
<proteinExistence type="predicted"/>
<organism evidence="2 3">
    <name type="scientific">Maudiozyma humilis</name>
    <name type="common">Sour dough yeast</name>
    <name type="synonym">Kazachstania humilis</name>
    <dbReference type="NCBI Taxonomy" id="51915"/>
    <lineage>
        <taxon>Eukaryota</taxon>
        <taxon>Fungi</taxon>
        <taxon>Dikarya</taxon>
        <taxon>Ascomycota</taxon>
        <taxon>Saccharomycotina</taxon>
        <taxon>Saccharomycetes</taxon>
        <taxon>Saccharomycetales</taxon>
        <taxon>Saccharomycetaceae</taxon>
        <taxon>Maudiozyma</taxon>
    </lineage>
</organism>
<dbReference type="PANTHER" id="PTHR13542">
    <property type="entry name" value="LSM12 HOMOLOG"/>
    <property type="match status" value="1"/>
</dbReference>
<gene>
    <name evidence="2" type="ORF">DAKH74_007140</name>
</gene>
<dbReference type="AlphaFoldDB" id="A0AAV5RS74"/>